<sequence>MRADPSRRPWSTRLHHERATPRRRTPGCHPRGSMELITYSNITSTQDTARQIALEGHLLPFAVIAEKQSAGRGRRGKSWNSPQGGLWLTLALAVQSPETVRQSAMVAAHAVASVVVTETGVRTLVKWPNDLLVKRRKVCGILAETLVQSETTTLLLGIGLNVNNVITPDQLSHMTSLREELGRSVDVRHLCQNILDMVELDINLLILHGFDTFSPWMDANLALRDELVTVEFNDQRESGRVSGLSKTGALLLKNPDGSLTEVDAGSVYDW</sequence>
<evidence type="ECO:0000313" key="8">
    <source>
        <dbReference type="EMBL" id="RIE11982.1"/>
    </source>
</evidence>
<evidence type="ECO:0000256" key="5">
    <source>
        <dbReference type="SAM" id="MobiDB-lite"/>
    </source>
</evidence>
<proteinExistence type="predicted"/>
<dbReference type="Gene3D" id="3.30.930.10">
    <property type="entry name" value="Bira Bifunctional Protein, Domain 2"/>
    <property type="match status" value="1"/>
</dbReference>
<dbReference type="Pfam" id="PF03099">
    <property type="entry name" value="BPL_LplA_LipB"/>
    <property type="match status" value="1"/>
</dbReference>
<dbReference type="AlphaFoldDB" id="A0A398D9C2"/>
<dbReference type="InterPro" id="IPR004143">
    <property type="entry name" value="BPL_LPL_catalytic"/>
</dbReference>
<dbReference type="SUPFAM" id="SSF55681">
    <property type="entry name" value="Class II aaRS and biotin synthetases"/>
    <property type="match status" value="1"/>
</dbReference>
<dbReference type="NCBIfam" id="TIGR00121">
    <property type="entry name" value="birA_ligase"/>
    <property type="match status" value="1"/>
</dbReference>
<gene>
    <name evidence="8" type="ORF">SMC5_03940</name>
    <name evidence="7" type="ORF">SMC6_01445</name>
</gene>
<evidence type="ECO:0000313" key="9">
    <source>
        <dbReference type="Proteomes" id="UP000266260"/>
    </source>
</evidence>
<feature type="compositionally biased region" description="Basic residues" evidence="5">
    <location>
        <begin position="13"/>
        <end position="26"/>
    </location>
</feature>
<dbReference type="PANTHER" id="PTHR12835:SF5">
    <property type="entry name" value="BIOTIN--PROTEIN LIGASE"/>
    <property type="match status" value="1"/>
</dbReference>
<evidence type="ECO:0000259" key="6">
    <source>
        <dbReference type="PROSITE" id="PS51733"/>
    </source>
</evidence>
<accession>A0A398D9C2</accession>
<dbReference type="GO" id="GO:0004077">
    <property type="term" value="F:biotin--[biotin carboxyl-carrier protein] ligase activity"/>
    <property type="evidence" value="ECO:0007669"/>
    <property type="project" value="UniProtKB-EC"/>
</dbReference>
<evidence type="ECO:0000313" key="10">
    <source>
        <dbReference type="Proteomes" id="UP000266489"/>
    </source>
</evidence>
<dbReference type="InterPro" id="IPR003142">
    <property type="entry name" value="BPL_C"/>
</dbReference>
<comment type="catalytic activity">
    <reaction evidence="4">
        <text>biotin + L-lysyl-[protein] + ATP = N(6)-biotinyl-L-lysyl-[protein] + AMP + diphosphate + H(+)</text>
        <dbReference type="Rhea" id="RHEA:11756"/>
        <dbReference type="Rhea" id="RHEA-COMP:9752"/>
        <dbReference type="Rhea" id="RHEA-COMP:10505"/>
        <dbReference type="ChEBI" id="CHEBI:15378"/>
        <dbReference type="ChEBI" id="CHEBI:29969"/>
        <dbReference type="ChEBI" id="CHEBI:30616"/>
        <dbReference type="ChEBI" id="CHEBI:33019"/>
        <dbReference type="ChEBI" id="CHEBI:57586"/>
        <dbReference type="ChEBI" id="CHEBI:83144"/>
        <dbReference type="ChEBI" id="CHEBI:456215"/>
        <dbReference type="EC" id="6.3.4.15"/>
    </reaction>
</comment>
<comment type="caution">
    <text evidence="8">The sequence shown here is derived from an EMBL/GenBank/DDBJ whole genome shotgun (WGS) entry which is preliminary data.</text>
</comment>
<dbReference type="PROSITE" id="PS51733">
    <property type="entry name" value="BPL_LPL_CATALYTIC"/>
    <property type="match status" value="1"/>
</dbReference>
<dbReference type="PANTHER" id="PTHR12835">
    <property type="entry name" value="BIOTIN PROTEIN LIGASE"/>
    <property type="match status" value="1"/>
</dbReference>
<dbReference type="EMBL" id="QXIU01000099">
    <property type="protein sequence ID" value="RIE11982.1"/>
    <property type="molecule type" value="Genomic_DNA"/>
</dbReference>
<feature type="domain" description="BPL/LPL catalytic" evidence="6">
    <location>
        <begin position="30"/>
        <end position="206"/>
    </location>
</feature>
<evidence type="ECO:0000256" key="1">
    <source>
        <dbReference type="ARBA" id="ARBA00022598"/>
    </source>
</evidence>
<accession>A0A398DDB0</accession>
<dbReference type="Pfam" id="PF02237">
    <property type="entry name" value="BPL_C"/>
    <property type="match status" value="1"/>
</dbReference>
<evidence type="ECO:0000313" key="7">
    <source>
        <dbReference type="EMBL" id="RIE10278.1"/>
    </source>
</evidence>
<keyword evidence="1 8" id="KW-0436">Ligase</keyword>
<feature type="region of interest" description="Disordered" evidence="5">
    <location>
        <begin position="1"/>
        <end position="32"/>
    </location>
</feature>
<evidence type="ECO:0000256" key="4">
    <source>
        <dbReference type="ARBA" id="ARBA00047846"/>
    </source>
</evidence>
<evidence type="ECO:0000256" key="2">
    <source>
        <dbReference type="ARBA" id="ARBA00023267"/>
    </source>
</evidence>
<dbReference type="InterPro" id="IPR045864">
    <property type="entry name" value="aa-tRNA-synth_II/BPL/LPL"/>
</dbReference>
<dbReference type="Proteomes" id="UP000266260">
    <property type="component" value="Unassembled WGS sequence"/>
</dbReference>
<organism evidence="8 10">
    <name type="scientific">Candidatus Cryosericum odellii</name>
    <dbReference type="NCBI Taxonomy" id="2290917"/>
    <lineage>
        <taxon>Bacteria</taxon>
        <taxon>Pseudomonadati</taxon>
        <taxon>Caldisericota/Cryosericota group</taxon>
        <taxon>Candidatus Cryosericota</taxon>
        <taxon>Candidatus Cryosericia</taxon>
        <taxon>Candidatus Cryosericales</taxon>
        <taxon>Candidatus Cryosericaceae</taxon>
        <taxon>Candidatus Cryosericum</taxon>
    </lineage>
</organism>
<reference evidence="9 10" key="1">
    <citation type="submission" date="2018-09" db="EMBL/GenBank/DDBJ databases">
        <title>Discovery and Ecogenomic Context for Candidatus Cryosericales, a Global Caldiserica Order Active in Thawing Permafrost.</title>
        <authorList>
            <person name="Martinez M.A."/>
            <person name="Woodcroft B.J."/>
            <person name="Ignacio Espinoza J.C."/>
            <person name="Zayed A."/>
            <person name="Singleton C.M."/>
            <person name="Boyd J."/>
            <person name="Li Y.-F."/>
            <person name="Purvine S."/>
            <person name="Maughan H."/>
            <person name="Hodgkins S.B."/>
            <person name="Anderson D."/>
            <person name="Sederholm M."/>
            <person name="Temperton B."/>
            <person name="Saleska S.R."/>
            <person name="Tyson G.W."/>
            <person name="Rich V.I."/>
        </authorList>
    </citation>
    <scope>NUCLEOTIDE SEQUENCE [LARGE SCALE GENOMIC DNA]</scope>
    <source>
        <strain evidence="8 10">SMC5</strain>
        <strain evidence="7 9">SMC6</strain>
    </source>
</reference>
<dbReference type="CDD" id="cd16442">
    <property type="entry name" value="BPL"/>
    <property type="match status" value="1"/>
</dbReference>
<keyword evidence="9" id="KW-1185">Reference proteome</keyword>
<protein>
    <recommendedName>
        <fullName evidence="3">biotin--[biotin carboxyl-carrier protein] ligase</fullName>
        <ecNumber evidence="3">6.3.4.15</ecNumber>
    </recommendedName>
</protein>
<keyword evidence="2" id="KW-0092">Biotin</keyword>
<dbReference type="EC" id="6.3.4.15" evidence="3"/>
<dbReference type="GO" id="GO:0005737">
    <property type="term" value="C:cytoplasm"/>
    <property type="evidence" value="ECO:0007669"/>
    <property type="project" value="TreeGrafter"/>
</dbReference>
<evidence type="ECO:0000256" key="3">
    <source>
        <dbReference type="ARBA" id="ARBA00024227"/>
    </source>
</evidence>
<dbReference type="Proteomes" id="UP000266489">
    <property type="component" value="Unassembled WGS sequence"/>
</dbReference>
<dbReference type="InterPro" id="IPR004408">
    <property type="entry name" value="Biotin_CoA_COase_ligase"/>
</dbReference>
<name>A0A398D9C2_9BACT</name>
<dbReference type="EMBL" id="QXIT01000031">
    <property type="protein sequence ID" value="RIE10278.1"/>
    <property type="molecule type" value="Genomic_DNA"/>
</dbReference>
<dbReference type="OrthoDB" id="9781115at2"/>